<feature type="region of interest" description="Disordered" evidence="6">
    <location>
        <begin position="48"/>
        <end position="108"/>
    </location>
</feature>
<protein>
    <recommendedName>
        <fullName evidence="8">VASt domain-containing protein</fullName>
    </recommendedName>
</protein>
<dbReference type="PANTHER" id="PTHR47666">
    <property type="entry name" value="PROTEIN VASCULAR ASSOCIATED DEATH 1, CHLOROPLASTIC"/>
    <property type="match status" value="1"/>
</dbReference>
<dbReference type="InterPro" id="IPR031968">
    <property type="entry name" value="VASt"/>
</dbReference>
<evidence type="ECO:0000256" key="6">
    <source>
        <dbReference type="SAM" id="MobiDB-lite"/>
    </source>
</evidence>
<keyword evidence="5" id="KW-0175">Coiled coil</keyword>
<sequence length="1232" mass="135886">MSDTVPNIFNRYALTRAKCLNSRNHAIRIRIKYVKALRESESAIKELQKLRPCEESSEGTVTPAGQGEMTPAPRLSPTSLEIQSPSNHSVNSRMSAAPTPLSKKVKPKASWDEMKKQFLKHGFTNKSDKVIKALDDVQQFELNYVSLVEEENHAVSRSQTMELMALEALQKLEEERLQFFIETMNRALQAEKGALDNMMLNLRRSSEESIASSLSAGSSTASQPLPQNPSALFIKRKNSSVLHSEEGSSVNEALALNMTEEIGRLRDTRKRNLAAEATRLQAVRVFSSFYQEVSSAALNFGSGLNARLADDGYAEKERPKTLGLNDFSTKTKPLQSLAAALNDCEGENVLSCLNQVVNSLVACSKSAYQLGTTMQVDGRKLLDKFISSEKQCKVALERDEISWKYCCDSARELTKACSRLEQSRSELAKAQQRLASAEEDSHGKPTDSTMLKKNPTMTKALGNMFSMLPEEAMTKMLAPDQRLVIVKRNVKEVTAKEAKDAHAYGAAQSAKENAIASYSNVAQSAIAQCNLRGESLWSAVSVGIDVMVSCFQHFRESRYDSVEPATTWLQNNGRDVTHDMLKWTLGVQGIMARQTEKEDEQISTGRAQKTQGNTGVDGGYCLQVYLEDSKNVYRLIHLVTNEVEGGSLDESASSVLNTDASGTPDQGRAVVMSVPPSSNPSSSEYGDDKESPTVQNTSSVHSSSLRQPSASTQELTSIAASLKDTNEPVINSANGTDSEMNQVPAAKTDSVLGASVAPSSKSADTELFLMHFWDGNENDADSSTPPTVIDSFSCAYWPREGEGYIPLLHGRLFVTSPAMYFIGWGDKKIVLKWEDVTAVEKATNMMGALDNALRLTYDSSEGGESSYFFGSFAFRENAFQIMSRLSTVARSLKNMKGNKPAAKKDAPPDQVLNKMEVVLKKKMKNVSVKRFYEICLSEGNGTDAAPFYAPFLVEKKSHDVKVGDWEFAEGDTGFENKWSGERFPQRRVVTFKFTRTTHLYVGPPVAGVTQTQYCSVDGDDKCILEMTVEMDGIPYADVFAVEVRWVARRVGNRDLLVEVGVLVDFKKSSMFASKIRSGTIQETKPIHFALFDAVKAACAAGPEEAEEGEEELEEKVSEEEPVEGKPAIRAVLSRISTFLSSIMTHGSLTNIKQAGFVPLTKGASQMISKYVFTFGFCFVLLGYFKMQKYGQPKVSESDIQDLSEQINRLNNEMAEVKDLLIEMMSMLKESTQ</sequence>
<keyword evidence="3 7" id="KW-1133">Transmembrane helix</keyword>
<dbReference type="AlphaFoldDB" id="A0A6U6DHG0"/>
<dbReference type="InterPro" id="IPR011993">
    <property type="entry name" value="PH-like_dom_sf"/>
</dbReference>
<evidence type="ECO:0000313" key="10">
    <source>
        <dbReference type="EMBL" id="CAE2220389.1"/>
    </source>
</evidence>
<dbReference type="SUPFAM" id="SSF103657">
    <property type="entry name" value="BAR/IMD domain-like"/>
    <property type="match status" value="1"/>
</dbReference>
<feature type="transmembrane region" description="Helical" evidence="7">
    <location>
        <begin position="1167"/>
        <end position="1184"/>
    </location>
</feature>
<feature type="compositionally biased region" description="Polar residues" evidence="6">
    <location>
        <begin position="652"/>
        <end position="664"/>
    </location>
</feature>
<reference evidence="10" key="1">
    <citation type="submission" date="2021-01" db="EMBL/GenBank/DDBJ databases">
        <authorList>
            <person name="Corre E."/>
            <person name="Pelletier E."/>
            <person name="Niang G."/>
            <person name="Scheremetjew M."/>
            <person name="Finn R."/>
            <person name="Kale V."/>
            <person name="Holt S."/>
            <person name="Cochrane G."/>
            <person name="Meng A."/>
            <person name="Brown T."/>
            <person name="Cohen L."/>
        </authorList>
    </citation>
    <scope>NUCLEOTIDE SEQUENCE</scope>
    <source>
        <strain evidence="10">Isolate 1302-5</strain>
    </source>
</reference>
<feature type="compositionally biased region" description="Polar residues" evidence="6">
    <location>
        <begin position="76"/>
        <end position="94"/>
    </location>
</feature>
<evidence type="ECO:0000259" key="8">
    <source>
        <dbReference type="PROSITE" id="PS51778"/>
    </source>
</evidence>
<evidence type="ECO:0000256" key="1">
    <source>
        <dbReference type="ARBA" id="ARBA00004167"/>
    </source>
</evidence>
<dbReference type="PANTHER" id="PTHR47666:SF1">
    <property type="entry name" value="PROTEIN VASCULAR ASSOCIATED DEATH 1, CHLOROPLASTIC"/>
    <property type="match status" value="1"/>
</dbReference>
<comment type="subcellular location">
    <subcellularLocation>
        <location evidence="1">Membrane</location>
        <topology evidence="1">Single-pass membrane protein</topology>
    </subcellularLocation>
</comment>
<accession>A0A6U6DHG0</accession>
<dbReference type="EMBL" id="HBKQ01011953">
    <property type="protein sequence ID" value="CAE2220383.1"/>
    <property type="molecule type" value="Transcribed_RNA"/>
</dbReference>
<organism evidence="10">
    <name type="scientific">Odontella aurita</name>
    <dbReference type="NCBI Taxonomy" id="265563"/>
    <lineage>
        <taxon>Eukaryota</taxon>
        <taxon>Sar</taxon>
        <taxon>Stramenopiles</taxon>
        <taxon>Ochrophyta</taxon>
        <taxon>Bacillariophyta</taxon>
        <taxon>Mediophyceae</taxon>
        <taxon>Biddulphiophycidae</taxon>
        <taxon>Eupodiscales</taxon>
        <taxon>Odontellaceae</taxon>
        <taxon>Odontella</taxon>
    </lineage>
</organism>
<keyword evidence="4 7" id="KW-0472">Membrane</keyword>
<dbReference type="Pfam" id="PF02893">
    <property type="entry name" value="GRAM"/>
    <property type="match status" value="1"/>
</dbReference>
<feature type="region of interest" description="Disordered" evidence="6">
    <location>
        <begin position="652"/>
        <end position="715"/>
    </location>
</feature>
<name>A0A6U6DHG0_9STRA</name>
<keyword evidence="2 7" id="KW-0812">Transmembrane</keyword>
<feature type="compositionally biased region" description="Polar residues" evidence="6">
    <location>
        <begin position="692"/>
        <end position="715"/>
    </location>
</feature>
<feature type="coiled-coil region" evidence="5">
    <location>
        <begin position="1199"/>
        <end position="1226"/>
    </location>
</feature>
<proteinExistence type="predicted"/>
<feature type="compositionally biased region" description="Polar residues" evidence="6">
    <location>
        <begin position="446"/>
        <end position="455"/>
    </location>
</feature>
<evidence type="ECO:0000256" key="5">
    <source>
        <dbReference type="SAM" id="Coils"/>
    </source>
</evidence>
<dbReference type="EMBL" id="HBKQ01011954">
    <property type="protein sequence ID" value="CAE2220389.1"/>
    <property type="molecule type" value="Transcribed_RNA"/>
</dbReference>
<evidence type="ECO:0000256" key="3">
    <source>
        <dbReference type="ARBA" id="ARBA00022989"/>
    </source>
</evidence>
<feature type="domain" description="VASt" evidence="8">
    <location>
        <begin position="914"/>
        <end position="1098"/>
    </location>
</feature>
<dbReference type="Pfam" id="PF16016">
    <property type="entry name" value="VASt"/>
    <property type="match status" value="1"/>
</dbReference>
<evidence type="ECO:0000256" key="7">
    <source>
        <dbReference type="SAM" id="Phobius"/>
    </source>
</evidence>
<gene>
    <name evidence="9" type="ORF">OAUR00152_LOCUS8109</name>
    <name evidence="10" type="ORF">OAUR00152_LOCUS8110</name>
</gene>
<dbReference type="PROSITE" id="PS51778">
    <property type="entry name" value="VAST"/>
    <property type="match status" value="1"/>
</dbReference>
<dbReference type="Gene3D" id="2.30.29.30">
    <property type="entry name" value="Pleckstrin-homology domain (PH domain)/Phosphotyrosine-binding domain (PTB)"/>
    <property type="match status" value="1"/>
</dbReference>
<feature type="compositionally biased region" description="Low complexity" evidence="6">
    <location>
        <begin position="670"/>
        <end position="683"/>
    </location>
</feature>
<evidence type="ECO:0000256" key="4">
    <source>
        <dbReference type="ARBA" id="ARBA00023136"/>
    </source>
</evidence>
<dbReference type="InterPro" id="IPR027267">
    <property type="entry name" value="AH/BAR_dom_sf"/>
</dbReference>
<feature type="region of interest" description="Disordered" evidence="6">
    <location>
        <begin position="428"/>
        <end position="455"/>
    </location>
</feature>
<evidence type="ECO:0000256" key="2">
    <source>
        <dbReference type="ARBA" id="ARBA00022692"/>
    </source>
</evidence>
<dbReference type="GO" id="GO:0016020">
    <property type="term" value="C:membrane"/>
    <property type="evidence" value="ECO:0007669"/>
    <property type="project" value="UniProtKB-SubCell"/>
</dbReference>
<evidence type="ECO:0000313" key="9">
    <source>
        <dbReference type="EMBL" id="CAE2220383.1"/>
    </source>
</evidence>
<dbReference type="InterPro" id="IPR004182">
    <property type="entry name" value="GRAM"/>
</dbReference>